<proteinExistence type="predicted"/>
<reference evidence="2" key="1">
    <citation type="journal article" date="2020" name="Stud. Mycol.">
        <title>101 Dothideomycetes genomes: a test case for predicting lifestyles and emergence of pathogens.</title>
        <authorList>
            <person name="Haridas S."/>
            <person name="Albert R."/>
            <person name="Binder M."/>
            <person name="Bloem J."/>
            <person name="Labutti K."/>
            <person name="Salamov A."/>
            <person name="Andreopoulos B."/>
            <person name="Baker S."/>
            <person name="Barry K."/>
            <person name="Bills G."/>
            <person name="Bluhm B."/>
            <person name="Cannon C."/>
            <person name="Castanera R."/>
            <person name="Culley D."/>
            <person name="Daum C."/>
            <person name="Ezra D."/>
            <person name="Gonzalez J."/>
            <person name="Henrissat B."/>
            <person name="Kuo A."/>
            <person name="Liang C."/>
            <person name="Lipzen A."/>
            <person name="Lutzoni F."/>
            <person name="Magnuson J."/>
            <person name="Mondo S."/>
            <person name="Nolan M."/>
            <person name="Ohm R."/>
            <person name="Pangilinan J."/>
            <person name="Park H.-J."/>
            <person name="Ramirez L."/>
            <person name="Alfaro M."/>
            <person name="Sun H."/>
            <person name="Tritt A."/>
            <person name="Yoshinaga Y."/>
            <person name="Zwiers L.-H."/>
            <person name="Turgeon B."/>
            <person name="Goodwin S."/>
            <person name="Spatafora J."/>
            <person name="Crous P."/>
            <person name="Grigoriev I."/>
        </authorList>
    </citation>
    <scope>NUCLEOTIDE SEQUENCE</scope>
    <source>
        <strain evidence="2">CBS 107.79</strain>
    </source>
</reference>
<dbReference type="InterPro" id="IPR052895">
    <property type="entry name" value="HetReg/Transcr_Mod"/>
</dbReference>
<feature type="non-terminal residue" evidence="2">
    <location>
        <position position="138"/>
    </location>
</feature>
<feature type="domain" description="Heterokaryon incompatibility" evidence="1">
    <location>
        <begin position="40"/>
        <end position="134"/>
    </location>
</feature>
<dbReference type="Proteomes" id="UP000800036">
    <property type="component" value="Unassembled WGS sequence"/>
</dbReference>
<dbReference type="EMBL" id="ML976672">
    <property type="protein sequence ID" value="KAF1975095.1"/>
    <property type="molecule type" value="Genomic_DNA"/>
</dbReference>
<name>A0A6A5VD68_9PLEO</name>
<sequence length="138" mass="15918">YNPLRSDDSIRLLHILPATEASERLSVLCKEHIRDAEETYITISYTWDNQPFTREILVNGGRLLATHNAYEALKALRQVDRTHCVWIDAICINQTDDAEKIKQVRRMRDVYANAQHTMIWLGDPTPGITAAMRFIHSL</sequence>
<dbReference type="InterPro" id="IPR010730">
    <property type="entry name" value="HET"/>
</dbReference>
<accession>A0A6A5VD68</accession>
<dbReference type="AlphaFoldDB" id="A0A6A5VD68"/>
<dbReference type="OrthoDB" id="2157530at2759"/>
<evidence type="ECO:0000259" key="1">
    <source>
        <dbReference type="Pfam" id="PF06985"/>
    </source>
</evidence>
<dbReference type="Pfam" id="PF06985">
    <property type="entry name" value="HET"/>
    <property type="match status" value="1"/>
</dbReference>
<organism evidence="2 3">
    <name type="scientific">Bimuria novae-zelandiae CBS 107.79</name>
    <dbReference type="NCBI Taxonomy" id="1447943"/>
    <lineage>
        <taxon>Eukaryota</taxon>
        <taxon>Fungi</taxon>
        <taxon>Dikarya</taxon>
        <taxon>Ascomycota</taxon>
        <taxon>Pezizomycotina</taxon>
        <taxon>Dothideomycetes</taxon>
        <taxon>Pleosporomycetidae</taxon>
        <taxon>Pleosporales</taxon>
        <taxon>Massarineae</taxon>
        <taxon>Didymosphaeriaceae</taxon>
        <taxon>Bimuria</taxon>
    </lineage>
</organism>
<gene>
    <name evidence="2" type="ORF">BU23DRAFT_440141</name>
</gene>
<feature type="non-terminal residue" evidence="2">
    <location>
        <position position="1"/>
    </location>
</feature>
<protein>
    <submittedName>
        <fullName evidence="2">HET-domain-containing protein</fullName>
    </submittedName>
</protein>
<keyword evidence="3" id="KW-1185">Reference proteome</keyword>
<evidence type="ECO:0000313" key="2">
    <source>
        <dbReference type="EMBL" id="KAF1975095.1"/>
    </source>
</evidence>
<dbReference type="PANTHER" id="PTHR24148:SF64">
    <property type="entry name" value="HETEROKARYON INCOMPATIBILITY DOMAIN-CONTAINING PROTEIN"/>
    <property type="match status" value="1"/>
</dbReference>
<dbReference type="PANTHER" id="PTHR24148">
    <property type="entry name" value="ANKYRIN REPEAT DOMAIN-CONTAINING PROTEIN 39 HOMOLOG-RELATED"/>
    <property type="match status" value="1"/>
</dbReference>
<evidence type="ECO:0000313" key="3">
    <source>
        <dbReference type="Proteomes" id="UP000800036"/>
    </source>
</evidence>